<name>W4MFN9_9BACT</name>
<reference evidence="1 2" key="1">
    <citation type="journal article" date="2014" name="Nature">
        <title>An environmental bacterial taxon with a large and distinct metabolic repertoire.</title>
        <authorList>
            <person name="Wilson M.C."/>
            <person name="Mori T."/>
            <person name="Ruckert C."/>
            <person name="Uria A.R."/>
            <person name="Helf M.J."/>
            <person name="Takada K."/>
            <person name="Gernert C."/>
            <person name="Steffens U.A."/>
            <person name="Heycke N."/>
            <person name="Schmitt S."/>
            <person name="Rinke C."/>
            <person name="Helfrich E.J."/>
            <person name="Brachmann A.O."/>
            <person name="Gurgui C."/>
            <person name="Wakimoto T."/>
            <person name="Kracht M."/>
            <person name="Crusemann M."/>
            <person name="Hentschel U."/>
            <person name="Abe I."/>
            <person name="Matsunaga S."/>
            <person name="Kalinowski J."/>
            <person name="Takeyama H."/>
            <person name="Piel J."/>
        </authorList>
    </citation>
    <scope>NUCLEOTIDE SEQUENCE [LARGE SCALE GENOMIC DNA]</scope>
    <source>
        <strain evidence="2">TSY2</strain>
    </source>
</reference>
<dbReference type="AlphaFoldDB" id="W4MFN9"/>
<proteinExistence type="predicted"/>
<dbReference type="Proteomes" id="UP000019140">
    <property type="component" value="Unassembled WGS sequence"/>
</dbReference>
<protein>
    <submittedName>
        <fullName evidence="1">Uncharacterized protein</fullName>
    </submittedName>
</protein>
<dbReference type="HOGENOM" id="CLU_1746303_0_0_7"/>
<comment type="caution">
    <text evidence="1">The sequence shown here is derived from an EMBL/GenBank/DDBJ whole genome shotgun (WGS) entry which is preliminary data.</text>
</comment>
<gene>
    <name evidence="1" type="ORF">ETSY2_05255</name>
</gene>
<evidence type="ECO:0000313" key="2">
    <source>
        <dbReference type="Proteomes" id="UP000019140"/>
    </source>
</evidence>
<accession>W4MFN9</accession>
<sequence length="149" mass="16803">MWGQFLHRLNSTITTLQYPPRSRGKRIVHCDYRAFFEVTGAVEDSDTKIAIADARVIFIDVSLDSQLSVRGAALSRTVGRSDATGKIASQFEYFWGEDKEAPGSPEGEFRLRIEASRYKAEVLRFQLSTLPRSGAVFTVDIDTVLLRER</sequence>
<evidence type="ECO:0000313" key="1">
    <source>
        <dbReference type="EMBL" id="ETX08467.1"/>
    </source>
</evidence>
<dbReference type="EMBL" id="AZHX01000215">
    <property type="protein sequence ID" value="ETX08467.1"/>
    <property type="molecule type" value="Genomic_DNA"/>
</dbReference>
<organism evidence="1 2">
    <name type="scientific">Candidatus Entotheonella gemina</name>
    <dbReference type="NCBI Taxonomy" id="1429439"/>
    <lineage>
        <taxon>Bacteria</taxon>
        <taxon>Pseudomonadati</taxon>
        <taxon>Nitrospinota/Tectimicrobiota group</taxon>
        <taxon>Candidatus Tectimicrobiota</taxon>
        <taxon>Candidatus Entotheonellia</taxon>
        <taxon>Candidatus Entotheonellales</taxon>
        <taxon>Candidatus Entotheonellaceae</taxon>
        <taxon>Candidatus Entotheonella</taxon>
    </lineage>
</organism>
<keyword evidence="2" id="KW-1185">Reference proteome</keyword>